<evidence type="ECO:0000256" key="1">
    <source>
        <dbReference type="ARBA" id="ARBA00001974"/>
    </source>
</evidence>
<accession>A0A8D8V2V9</accession>
<reference evidence="7" key="1">
    <citation type="submission" date="2021-05" db="EMBL/GenBank/DDBJ databases">
        <authorList>
            <person name="Alioto T."/>
            <person name="Alioto T."/>
            <person name="Gomez Garrido J."/>
        </authorList>
    </citation>
    <scope>NUCLEOTIDE SEQUENCE</scope>
</reference>
<dbReference type="PRINTS" id="PR00368">
    <property type="entry name" value="FADPNR"/>
</dbReference>
<dbReference type="Gene3D" id="3.50.50.60">
    <property type="entry name" value="FAD/NAD(P)-binding domain"/>
    <property type="match status" value="2"/>
</dbReference>
<organism evidence="7">
    <name type="scientific">Cacopsylla melanoneura</name>
    <dbReference type="NCBI Taxonomy" id="428564"/>
    <lineage>
        <taxon>Eukaryota</taxon>
        <taxon>Metazoa</taxon>
        <taxon>Ecdysozoa</taxon>
        <taxon>Arthropoda</taxon>
        <taxon>Hexapoda</taxon>
        <taxon>Insecta</taxon>
        <taxon>Pterygota</taxon>
        <taxon>Neoptera</taxon>
        <taxon>Paraneoptera</taxon>
        <taxon>Hemiptera</taxon>
        <taxon>Sternorrhyncha</taxon>
        <taxon>Psylloidea</taxon>
        <taxon>Psyllidae</taxon>
        <taxon>Psyllinae</taxon>
        <taxon>Cacopsylla</taxon>
    </lineage>
</organism>
<proteinExistence type="inferred from homology"/>
<dbReference type="GO" id="GO:0016491">
    <property type="term" value="F:oxidoreductase activity"/>
    <property type="evidence" value="ECO:0007669"/>
    <property type="project" value="InterPro"/>
</dbReference>
<dbReference type="Pfam" id="PF07992">
    <property type="entry name" value="Pyr_redox_2"/>
    <property type="match status" value="2"/>
</dbReference>
<comment type="cofactor">
    <cofactor evidence="1">
        <name>FAD</name>
        <dbReference type="ChEBI" id="CHEBI:57692"/>
    </cofactor>
</comment>
<dbReference type="InterPro" id="IPR036188">
    <property type="entry name" value="FAD/NAD-bd_sf"/>
</dbReference>
<evidence type="ECO:0000256" key="3">
    <source>
        <dbReference type="ARBA" id="ARBA00018240"/>
    </source>
</evidence>
<name>A0A8D8V2V9_9HEMI</name>
<sequence length="458" mass="50305">MQFTYLVIGGGIAGVSCVEGLAFLHPEASIGLITSSGIVKAVTKAVPVTKLLSDITVEETEADKLEGMCQVIIDNVTAIDPRVNSVLTETGKKIMYNKLCLCTGASPRKIWYSPHVITIRDTDSVETLQEKLKTVKKIVVIGNGGIATELVHELIGVDIVWVVKDKHISATFLDPGAAQFLQETVLNKPEPTPETMFKRMRYNTGGEAGPSLGPDWHTNVNLHGAARDTHIVIEYACEVERIIDAEETETSCNNNVYVKLTNGKTLTCDIVVSAIGVVPNSNVLIRGSPFELAPDSGISVNEFLQTNVSHVFAAGDVCTPGWELAAHWFQMRLWTQARYMGSYAAKCMVGAVKNEPVLQDFAFEMFTHMTRFFGFKVILLGLFNAQTLGNDYEVLLRVTPGVEYIKLILKDGKMQGAVLIGETDIEEMCENLILNQLDLTDIADDLLNPNIDIEDYFD</sequence>
<protein>
    <recommendedName>
        <fullName evidence="3">Pyridine nucleotide-disulfide oxidoreductase domain-containing protein 1</fullName>
    </recommendedName>
</protein>
<dbReference type="PANTHER" id="PTHR43429">
    <property type="entry name" value="PYRIDINE NUCLEOTIDE-DISULFIDE OXIDOREDUCTASE DOMAIN-CONTAINING"/>
    <property type="match status" value="1"/>
</dbReference>
<dbReference type="InterPro" id="IPR016156">
    <property type="entry name" value="FAD/NAD-linked_Rdtase_dimer_sf"/>
</dbReference>
<dbReference type="AlphaFoldDB" id="A0A8D8V2V9"/>
<dbReference type="Gene3D" id="3.30.390.30">
    <property type="match status" value="1"/>
</dbReference>
<dbReference type="InterPro" id="IPR050260">
    <property type="entry name" value="FAD-bd_OxRdtase"/>
</dbReference>
<dbReference type="EMBL" id="HBUF01353738">
    <property type="protein sequence ID" value="CAG6715934.1"/>
    <property type="molecule type" value="Transcribed_RNA"/>
</dbReference>
<dbReference type="SUPFAM" id="SSF51905">
    <property type="entry name" value="FAD/NAD(P)-binding domain"/>
    <property type="match status" value="1"/>
</dbReference>
<keyword evidence="4" id="KW-0285">Flavoprotein</keyword>
<evidence type="ECO:0000256" key="4">
    <source>
        <dbReference type="ARBA" id="ARBA00022630"/>
    </source>
</evidence>
<evidence type="ECO:0000313" key="7">
    <source>
        <dbReference type="EMBL" id="CAG6715934.1"/>
    </source>
</evidence>
<keyword evidence="5" id="KW-0274">FAD</keyword>
<dbReference type="PANTHER" id="PTHR43429:SF2">
    <property type="entry name" value="PYRIDINE NUCLEOTIDE-DISULFIDE OXIDOREDUCTASE DOMAIN-CONTAINING PROTEIN 1"/>
    <property type="match status" value="1"/>
</dbReference>
<dbReference type="EMBL" id="HBUF01261828">
    <property type="protein sequence ID" value="CAG6683116.1"/>
    <property type="molecule type" value="Transcribed_RNA"/>
</dbReference>
<dbReference type="EMBL" id="HBUF01110864">
    <property type="protein sequence ID" value="CAG6640196.1"/>
    <property type="molecule type" value="Transcribed_RNA"/>
</dbReference>
<dbReference type="EMBL" id="HBUF01353736">
    <property type="protein sequence ID" value="CAG6715930.1"/>
    <property type="molecule type" value="Transcribed_RNA"/>
</dbReference>
<evidence type="ECO:0000259" key="6">
    <source>
        <dbReference type="Pfam" id="PF07992"/>
    </source>
</evidence>
<dbReference type="EMBL" id="HBUF01261829">
    <property type="protein sequence ID" value="CAG6683118.1"/>
    <property type="molecule type" value="Transcribed_RNA"/>
</dbReference>
<comment type="similarity">
    <text evidence="2">Belongs to the class-I pyridine nucleotide-disulfide oxidoreductase family. PYROXD1 subfamily.</text>
</comment>
<evidence type="ECO:0000256" key="2">
    <source>
        <dbReference type="ARBA" id="ARBA00008147"/>
    </source>
</evidence>
<dbReference type="EMBL" id="HBUF01560264">
    <property type="protein sequence ID" value="CAG6761999.1"/>
    <property type="molecule type" value="Transcribed_RNA"/>
</dbReference>
<evidence type="ECO:0000256" key="5">
    <source>
        <dbReference type="ARBA" id="ARBA00022827"/>
    </source>
</evidence>
<feature type="domain" description="FAD/NAD(P)-binding" evidence="6">
    <location>
        <begin position="228"/>
        <end position="338"/>
    </location>
</feature>
<feature type="domain" description="FAD/NAD(P)-binding" evidence="6">
    <location>
        <begin position="4"/>
        <end position="186"/>
    </location>
</feature>
<dbReference type="InterPro" id="IPR023753">
    <property type="entry name" value="FAD/NAD-binding_dom"/>
</dbReference>
<dbReference type="EMBL" id="HBUF01110865">
    <property type="protein sequence ID" value="CAG6640198.1"/>
    <property type="molecule type" value="Transcribed_RNA"/>
</dbReference>